<dbReference type="PANTHER" id="PTHR31175">
    <property type="entry name" value="AUXIN-RESPONSIVE FAMILY PROTEIN"/>
    <property type="match status" value="1"/>
</dbReference>
<protein>
    <submittedName>
        <fullName evidence="2">Uncharacterized protein</fullName>
    </submittedName>
</protein>
<organism evidence="2 3">
    <name type="scientific">Datura stramonium</name>
    <name type="common">Jimsonweed</name>
    <name type="synonym">Common thornapple</name>
    <dbReference type="NCBI Taxonomy" id="4076"/>
    <lineage>
        <taxon>Eukaryota</taxon>
        <taxon>Viridiplantae</taxon>
        <taxon>Streptophyta</taxon>
        <taxon>Embryophyta</taxon>
        <taxon>Tracheophyta</taxon>
        <taxon>Spermatophyta</taxon>
        <taxon>Magnoliopsida</taxon>
        <taxon>eudicotyledons</taxon>
        <taxon>Gunneridae</taxon>
        <taxon>Pentapetalae</taxon>
        <taxon>asterids</taxon>
        <taxon>lamiids</taxon>
        <taxon>Solanales</taxon>
        <taxon>Solanaceae</taxon>
        <taxon>Solanoideae</taxon>
        <taxon>Datureae</taxon>
        <taxon>Datura</taxon>
    </lineage>
</organism>
<comment type="caution">
    <text evidence="2">The sequence shown here is derived from an EMBL/GenBank/DDBJ whole genome shotgun (WGS) entry which is preliminary data.</text>
</comment>
<evidence type="ECO:0000313" key="3">
    <source>
        <dbReference type="Proteomes" id="UP000823775"/>
    </source>
</evidence>
<reference evidence="2 3" key="1">
    <citation type="journal article" date="2021" name="BMC Genomics">
        <title>Datura genome reveals duplications of psychoactive alkaloid biosynthetic genes and high mutation rate following tissue culture.</title>
        <authorList>
            <person name="Rajewski A."/>
            <person name="Carter-House D."/>
            <person name="Stajich J."/>
            <person name="Litt A."/>
        </authorList>
    </citation>
    <scope>NUCLEOTIDE SEQUENCE [LARGE SCALE GENOMIC DNA]</scope>
    <source>
        <strain evidence="2">AR-01</strain>
    </source>
</reference>
<dbReference type="PANTHER" id="PTHR31175:SF100">
    <property type="entry name" value="AUXIN-RESPONSIVE PROTEIN SAUR64-LIKE"/>
    <property type="match status" value="1"/>
</dbReference>
<sequence length="137" mass="15294">MLSAKKLIKMARKWQKFAATQRKRISLPRNRNDTDSCSTSSSSVARKGQFAVYTTDQRRFEIPLAYLNIELILHLLNMSEEEFGLPSGGPITVQCDSAFVNYIISLIEKRATSGDLDNNALLLLISSNSHLGLALFT</sequence>
<comment type="similarity">
    <text evidence="1">Belongs to the ARG7 family.</text>
</comment>
<dbReference type="InterPro" id="IPR003676">
    <property type="entry name" value="SAUR_fam"/>
</dbReference>
<accession>A0ABS8SNF9</accession>
<dbReference type="Proteomes" id="UP000823775">
    <property type="component" value="Unassembled WGS sequence"/>
</dbReference>
<name>A0ABS8SNF9_DATST</name>
<proteinExistence type="inferred from homology"/>
<keyword evidence="3" id="KW-1185">Reference proteome</keyword>
<dbReference type="Pfam" id="PF02519">
    <property type="entry name" value="Auxin_inducible"/>
    <property type="match status" value="1"/>
</dbReference>
<dbReference type="EMBL" id="JACEIK010000645">
    <property type="protein sequence ID" value="MCD7460308.1"/>
    <property type="molecule type" value="Genomic_DNA"/>
</dbReference>
<evidence type="ECO:0000256" key="1">
    <source>
        <dbReference type="ARBA" id="ARBA00006974"/>
    </source>
</evidence>
<gene>
    <name evidence="2" type="ORF">HAX54_043252</name>
</gene>
<evidence type="ECO:0000313" key="2">
    <source>
        <dbReference type="EMBL" id="MCD7460308.1"/>
    </source>
</evidence>